<dbReference type="AlphaFoldDB" id="A0A5B7EZ15"/>
<dbReference type="EMBL" id="VSRR010003817">
    <property type="protein sequence ID" value="MPC37564.1"/>
    <property type="molecule type" value="Genomic_DNA"/>
</dbReference>
<evidence type="ECO:0000256" key="1">
    <source>
        <dbReference type="SAM" id="MobiDB-lite"/>
    </source>
</evidence>
<organism evidence="2 3">
    <name type="scientific">Portunus trituberculatus</name>
    <name type="common">Swimming crab</name>
    <name type="synonym">Neptunus trituberculatus</name>
    <dbReference type="NCBI Taxonomy" id="210409"/>
    <lineage>
        <taxon>Eukaryota</taxon>
        <taxon>Metazoa</taxon>
        <taxon>Ecdysozoa</taxon>
        <taxon>Arthropoda</taxon>
        <taxon>Crustacea</taxon>
        <taxon>Multicrustacea</taxon>
        <taxon>Malacostraca</taxon>
        <taxon>Eumalacostraca</taxon>
        <taxon>Eucarida</taxon>
        <taxon>Decapoda</taxon>
        <taxon>Pleocyemata</taxon>
        <taxon>Brachyura</taxon>
        <taxon>Eubrachyura</taxon>
        <taxon>Portunoidea</taxon>
        <taxon>Portunidae</taxon>
        <taxon>Portuninae</taxon>
        <taxon>Portunus</taxon>
    </lineage>
</organism>
<name>A0A5B7EZ15_PORTR</name>
<keyword evidence="3" id="KW-1185">Reference proteome</keyword>
<dbReference type="Proteomes" id="UP000324222">
    <property type="component" value="Unassembled WGS sequence"/>
</dbReference>
<feature type="region of interest" description="Disordered" evidence="1">
    <location>
        <begin position="1"/>
        <end position="29"/>
    </location>
</feature>
<evidence type="ECO:0000313" key="3">
    <source>
        <dbReference type="Proteomes" id="UP000324222"/>
    </source>
</evidence>
<proteinExistence type="predicted"/>
<feature type="compositionally biased region" description="Polar residues" evidence="1">
    <location>
        <begin position="9"/>
        <end position="19"/>
    </location>
</feature>
<gene>
    <name evidence="2" type="ORF">E2C01_031050</name>
</gene>
<protein>
    <submittedName>
        <fullName evidence="2">Uncharacterized protein</fullName>
    </submittedName>
</protein>
<accession>A0A5B7EZ15</accession>
<sequence length="29" mass="3177">MKLRRAEDSLNQEQMTQPDSLGVATSRGG</sequence>
<comment type="caution">
    <text evidence="2">The sequence shown here is derived from an EMBL/GenBank/DDBJ whole genome shotgun (WGS) entry which is preliminary data.</text>
</comment>
<reference evidence="2 3" key="1">
    <citation type="submission" date="2019-05" db="EMBL/GenBank/DDBJ databases">
        <title>Another draft genome of Portunus trituberculatus and its Hox gene families provides insights of decapod evolution.</title>
        <authorList>
            <person name="Jeong J.-H."/>
            <person name="Song I."/>
            <person name="Kim S."/>
            <person name="Choi T."/>
            <person name="Kim D."/>
            <person name="Ryu S."/>
            <person name="Kim W."/>
        </authorList>
    </citation>
    <scope>NUCLEOTIDE SEQUENCE [LARGE SCALE GENOMIC DNA]</scope>
    <source>
        <tissue evidence="2">Muscle</tissue>
    </source>
</reference>
<evidence type="ECO:0000313" key="2">
    <source>
        <dbReference type="EMBL" id="MPC37564.1"/>
    </source>
</evidence>